<accession>A0A150FRK9</accession>
<dbReference type="PROSITE" id="PS50893">
    <property type="entry name" value="ABC_TRANSPORTER_2"/>
    <property type="match status" value="1"/>
</dbReference>
<keyword evidence="5" id="KW-0997">Cell inner membrane</keyword>
<dbReference type="Pfam" id="PF00005">
    <property type="entry name" value="ABC_tran"/>
    <property type="match status" value="1"/>
</dbReference>
<feature type="domain" description="ABC transporter" evidence="10">
    <location>
        <begin position="6"/>
        <end position="255"/>
    </location>
</feature>
<evidence type="ECO:0000256" key="3">
    <source>
        <dbReference type="ARBA" id="ARBA00022448"/>
    </source>
</evidence>
<gene>
    <name evidence="11" type="ORF">JWYL7_1304</name>
    <name evidence="12" type="ORF">SAMN05661008_00219</name>
</gene>
<keyword evidence="11" id="KW-0378">Hydrolase</keyword>
<evidence type="ECO:0000256" key="4">
    <source>
        <dbReference type="ARBA" id="ARBA00022475"/>
    </source>
</evidence>
<dbReference type="NCBIfam" id="TIGR01727">
    <property type="entry name" value="oligo_HPY"/>
    <property type="match status" value="1"/>
</dbReference>
<comment type="similarity">
    <text evidence="2">Belongs to the ABC transporter superfamily.</text>
</comment>
<reference evidence="12 14" key="2">
    <citation type="submission" date="2016-11" db="EMBL/GenBank/DDBJ databases">
        <authorList>
            <person name="Varghese N."/>
            <person name="Submissions S."/>
        </authorList>
    </citation>
    <scope>NUCLEOTIDE SEQUENCE [LARGE SCALE GENOMIC DNA]</scope>
    <source>
        <strain evidence="12 14">DSM 7308</strain>
    </source>
</reference>
<dbReference type="GO" id="GO:0015833">
    <property type="term" value="P:peptide transport"/>
    <property type="evidence" value="ECO:0007669"/>
    <property type="project" value="InterPro"/>
</dbReference>
<comment type="caution">
    <text evidence="11">The sequence shown here is derived from an EMBL/GenBank/DDBJ whole genome shotgun (WGS) entry which is preliminary data.</text>
</comment>
<dbReference type="PANTHER" id="PTHR43297:SF14">
    <property type="entry name" value="ATPASE AAA-TYPE CORE DOMAIN-CONTAINING PROTEIN"/>
    <property type="match status" value="1"/>
</dbReference>
<dbReference type="Gene3D" id="3.40.50.300">
    <property type="entry name" value="P-loop containing nucleotide triphosphate hydrolases"/>
    <property type="match status" value="1"/>
</dbReference>
<dbReference type="PATRIC" id="fig|1121328.3.peg.1312"/>
<dbReference type="RefSeq" id="WP_066070731.1">
    <property type="nucleotide sequence ID" value="NZ_FRBG01000001.1"/>
</dbReference>
<evidence type="ECO:0000313" key="11">
    <source>
        <dbReference type="EMBL" id="KXZ40229.1"/>
    </source>
</evidence>
<dbReference type="InterPro" id="IPR017871">
    <property type="entry name" value="ABC_transporter-like_CS"/>
</dbReference>
<evidence type="ECO:0000313" key="14">
    <source>
        <dbReference type="Proteomes" id="UP000323392"/>
    </source>
</evidence>
<evidence type="ECO:0000256" key="2">
    <source>
        <dbReference type="ARBA" id="ARBA00005417"/>
    </source>
</evidence>
<evidence type="ECO:0000313" key="13">
    <source>
        <dbReference type="Proteomes" id="UP000092605"/>
    </source>
</evidence>
<dbReference type="SMART" id="SM00382">
    <property type="entry name" value="AAA"/>
    <property type="match status" value="1"/>
</dbReference>
<dbReference type="EC" id="3.6.3.24" evidence="11"/>
<keyword evidence="3" id="KW-0813">Transport</keyword>
<dbReference type="InterPro" id="IPR003439">
    <property type="entry name" value="ABC_transporter-like_ATP-bd"/>
</dbReference>
<dbReference type="PANTHER" id="PTHR43297">
    <property type="entry name" value="OLIGOPEPTIDE TRANSPORT ATP-BINDING PROTEIN APPD"/>
    <property type="match status" value="1"/>
</dbReference>
<dbReference type="GO" id="GO:0016887">
    <property type="term" value="F:ATP hydrolysis activity"/>
    <property type="evidence" value="ECO:0007669"/>
    <property type="project" value="InterPro"/>
</dbReference>
<dbReference type="Pfam" id="PF08352">
    <property type="entry name" value="oligo_HPY"/>
    <property type="match status" value="1"/>
</dbReference>
<reference evidence="11 13" key="1">
    <citation type="submission" date="2016-02" db="EMBL/GenBank/DDBJ databases">
        <title>Draft genome sequence for Clostridium paradoxum JW-YL-7.</title>
        <authorList>
            <person name="Utturkar S.M."/>
            <person name="Lancaster A."/>
            <person name="Poole F.L."/>
            <person name="Adams M.W."/>
            <person name="Brown S.D."/>
        </authorList>
    </citation>
    <scope>NUCLEOTIDE SEQUENCE [LARGE SCALE GENOMIC DNA]</scope>
    <source>
        <strain evidence="11 13">JW-YL-7</strain>
    </source>
</reference>
<sequence>MSDKLLDVKNLTIHYITEDGTVKAVNGVDIELKKGETLGLVGETGAGKTTTALGIMRLVPNPPGKILSGEIYFEGNDILKISEADMRKIRGNKISMIFQDPMTSLNPVMTVGEQIAEVIEIHEGLNKKDAIEKAKKMLELVGIPGARHVDYPHQFSGGMKQRVVIAIALACNPQLLIADEPTTALDVTIQAQVLDMMKKLKEEFETAMILITHDLGVVAEVCDKVAIMYAGEVIESASIEDLFNNPKHPYTIGLFGSIPNLEEEVERLNPIKGLMPDPTNLPSGCPFHPRCPKATELCKTQVPKNTDLGNGHKVRCLIYEGLVEA</sequence>
<dbReference type="Proteomes" id="UP000323392">
    <property type="component" value="Unassembled WGS sequence"/>
</dbReference>
<dbReference type="EMBL" id="LSFY01000001">
    <property type="protein sequence ID" value="KXZ40229.1"/>
    <property type="molecule type" value="Genomic_DNA"/>
</dbReference>
<dbReference type="CDD" id="cd03257">
    <property type="entry name" value="ABC_NikE_OppD_transporters"/>
    <property type="match status" value="1"/>
</dbReference>
<keyword evidence="9" id="KW-0472">Membrane</keyword>
<keyword evidence="6" id="KW-0547">Nucleotide-binding</keyword>
<dbReference type="InterPro" id="IPR003593">
    <property type="entry name" value="AAA+_ATPase"/>
</dbReference>
<dbReference type="EMBL" id="FRBG01000001">
    <property type="protein sequence ID" value="SHK41836.1"/>
    <property type="molecule type" value="Genomic_DNA"/>
</dbReference>
<evidence type="ECO:0000313" key="12">
    <source>
        <dbReference type="EMBL" id="SHK41836.1"/>
    </source>
</evidence>
<dbReference type="OrthoDB" id="9802772at2"/>
<comment type="subcellular location">
    <subcellularLocation>
        <location evidence="1">Cell membrane</location>
        <topology evidence="1">Peripheral membrane protein</topology>
    </subcellularLocation>
</comment>
<dbReference type="SUPFAM" id="SSF52540">
    <property type="entry name" value="P-loop containing nucleoside triphosphate hydrolases"/>
    <property type="match status" value="1"/>
</dbReference>
<dbReference type="FunFam" id="3.40.50.300:FF:000016">
    <property type="entry name" value="Oligopeptide ABC transporter ATP-binding component"/>
    <property type="match status" value="1"/>
</dbReference>
<evidence type="ECO:0000256" key="9">
    <source>
        <dbReference type="ARBA" id="ARBA00023136"/>
    </source>
</evidence>
<evidence type="ECO:0000256" key="6">
    <source>
        <dbReference type="ARBA" id="ARBA00022741"/>
    </source>
</evidence>
<dbReference type="InterPro" id="IPR013563">
    <property type="entry name" value="Oligopep_ABC_C"/>
</dbReference>
<dbReference type="AlphaFoldDB" id="A0A150FRK9"/>
<dbReference type="InterPro" id="IPR050388">
    <property type="entry name" value="ABC_Ni/Peptide_Import"/>
</dbReference>
<dbReference type="InterPro" id="IPR027417">
    <property type="entry name" value="P-loop_NTPase"/>
</dbReference>
<dbReference type="PROSITE" id="PS00211">
    <property type="entry name" value="ABC_TRANSPORTER_1"/>
    <property type="match status" value="1"/>
</dbReference>
<keyword evidence="4" id="KW-1003">Cell membrane</keyword>
<evidence type="ECO:0000256" key="8">
    <source>
        <dbReference type="ARBA" id="ARBA00022967"/>
    </source>
</evidence>
<protein>
    <submittedName>
        <fullName evidence="11">Oligopeptide/dipeptide ABC transporter, ATPase subunit</fullName>
        <ecNumber evidence="11">3.6.3.24</ecNumber>
    </submittedName>
    <submittedName>
        <fullName evidence="12">Peptide/nickel transport system ATP-binding protein</fullName>
    </submittedName>
</protein>
<dbReference type="STRING" id="1121328.JWYL7_1304"/>
<dbReference type="GO" id="GO:0005886">
    <property type="term" value="C:plasma membrane"/>
    <property type="evidence" value="ECO:0007669"/>
    <property type="project" value="UniProtKB-SubCell"/>
</dbReference>
<proteinExistence type="inferred from homology"/>
<evidence type="ECO:0000256" key="7">
    <source>
        <dbReference type="ARBA" id="ARBA00022840"/>
    </source>
</evidence>
<keyword evidence="8" id="KW-1278">Translocase</keyword>
<evidence type="ECO:0000256" key="1">
    <source>
        <dbReference type="ARBA" id="ARBA00004202"/>
    </source>
</evidence>
<dbReference type="Proteomes" id="UP000092605">
    <property type="component" value="Unassembled WGS sequence"/>
</dbReference>
<organism evidence="11 13">
    <name type="scientific">Alkalithermobacter thermoalcaliphilus JW-YL-7 = DSM 7308</name>
    <dbReference type="NCBI Taxonomy" id="1121328"/>
    <lineage>
        <taxon>Bacteria</taxon>
        <taxon>Bacillati</taxon>
        <taxon>Bacillota</taxon>
        <taxon>Clostridia</taxon>
        <taxon>Peptostreptococcales</taxon>
        <taxon>Tepidibacteraceae</taxon>
        <taxon>Alkalithermobacter</taxon>
    </lineage>
</organism>
<keyword evidence="14" id="KW-1185">Reference proteome</keyword>
<keyword evidence="7 12" id="KW-0067">ATP-binding</keyword>
<evidence type="ECO:0000256" key="5">
    <source>
        <dbReference type="ARBA" id="ARBA00022519"/>
    </source>
</evidence>
<name>A0A150FRK9_CLOPD</name>
<dbReference type="GO" id="GO:0005524">
    <property type="term" value="F:ATP binding"/>
    <property type="evidence" value="ECO:0007669"/>
    <property type="project" value="UniProtKB-KW"/>
</dbReference>
<evidence type="ECO:0000259" key="10">
    <source>
        <dbReference type="PROSITE" id="PS50893"/>
    </source>
</evidence>